<protein>
    <submittedName>
        <fullName evidence="2">Uncharacterized protein</fullName>
    </submittedName>
</protein>
<feature type="compositionally biased region" description="Polar residues" evidence="1">
    <location>
        <begin position="1"/>
        <end position="10"/>
    </location>
</feature>
<accession>A0A8X8BDI0</accession>
<reference evidence="2 3" key="1">
    <citation type="submission" date="2020-02" db="EMBL/GenBank/DDBJ databases">
        <authorList>
            <person name="Ma Q."/>
            <person name="Huang Y."/>
            <person name="Song X."/>
            <person name="Pei D."/>
        </authorList>
    </citation>
    <scope>NUCLEOTIDE SEQUENCE [LARGE SCALE GENOMIC DNA]</scope>
    <source>
        <strain evidence="2">Sxm20200214</strain>
        <tissue evidence="2">Leaf</tissue>
    </source>
</reference>
<proteinExistence type="predicted"/>
<gene>
    <name evidence="2" type="ORF">Bca52824_001593</name>
</gene>
<comment type="caution">
    <text evidence="2">The sequence shown here is derived from an EMBL/GenBank/DDBJ whole genome shotgun (WGS) entry which is preliminary data.</text>
</comment>
<dbReference type="EMBL" id="JAAMPC010000001">
    <property type="protein sequence ID" value="KAG2330413.1"/>
    <property type="molecule type" value="Genomic_DNA"/>
</dbReference>
<dbReference type="Proteomes" id="UP000886595">
    <property type="component" value="Unassembled WGS sequence"/>
</dbReference>
<evidence type="ECO:0000313" key="2">
    <source>
        <dbReference type="EMBL" id="KAG2330413.1"/>
    </source>
</evidence>
<sequence>MGQYSYTQPSDSEDYGLGGSVDGEYKTSEAEFEAAIQMDQAEIEASRVQYPPQPEVEFGVPSECYCGGEPHVATRNGLGRITGNRHGHGRNG</sequence>
<dbReference type="AlphaFoldDB" id="A0A8X8BDI0"/>
<feature type="region of interest" description="Disordered" evidence="1">
    <location>
        <begin position="1"/>
        <end position="23"/>
    </location>
</feature>
<evidence type="ECO:0000256" key="1">
    <source>
        <dbReference type="SAM" id="MobiDB-lite"/>
    </source>
</evidence>
<evidence type="ECO:0000313" key="3">
    <source>
        <dbReference type="Proteomes" id="UP000886595"/>
    </source>
</evidence>
<name>A0A8X8BDI0_BRACI</name>
<keyword evidence="3" id="KW-1185">Reference proteome</keyword>
<organism evidence="2 3">
    <name type="scientific">Brassica carinata</name>
    <name type="common">Ethiopian mustard</name>
    <name type="synonym">Abyssinian cabbage</name>
    <dbReference type="NCBI Taxonomy" id="52824"/>
    <lineage>
        <taxon>Eukaryota</taxon>
        <taxon>Viridiplantae</taxon>
        <taxon>Streptophyta</taxon>
        <taxon>Embryophyta</taxon>
        <taxon>Tracheophyta</taxon>
        <taxon>Spermatophyta</taxon>
        <taxon>Magnoliopsida</taxon>
        <taxon>eudicotyledons</taxon>
        <taxon>Gunneridae</taxon>
        <taxon>Pentapetalae</taxon>
        <taxon>rosids</taxon>
        <taxon>malvids</taxon>
        <taxon>Brassicales</taxon>
        <taxon>Brassicaceae</taxon>
        <taxon>Brassiceae</taxon>
        <taxon>Brassica</taxon>
    </lineage>
</organism>